<evidence type="ECO:0000313" key="7">
    <source>
        <dbReference type="EMBL" id="KRQ10136.1"/>
    </source>
</evidence>
<keyword evidence="4 6" id="KW-1133">Transmembrane helix</keyword>
<evidence type="ECO:0000256" key="3">
    <source>
        <dbReference type="ARBA" id="ARBA00022692"/>
    </source>
</evidence>
<evidence type="ECO:0000256" key="1">
    <source>
        <dbReference type="ARBA" id="ARBA00004651"/>
    </source>
</evidence>
<dbReference type="PANTHER" id="PTHR40277:SF1">
    <property type="entry name" value="BLL5419 PROTEIN"/>
    <property type="match status" value="1"/>
</dbReference>
<dbReference type="Pfam" id="PF03706">
    <property type="entry name" value="LPG_synthase_TM"/>
    <property type="match status" value="1"/>
</dbReference>
<dbReference type="NCBIfam" id="TIGR00374">
    <property type="entry name" value="flippase-like domain"/>
    <property type="match status" value="1"/>
</dbReference>
<evidence type="ECO:0000256" key="4">
    <source>
        <dbReference type="ARBA" id="ARBA00022989"/>
    </source>
</evidence>
<name>A0A0R3DJU5_9BRAD</name>
<evidence type="ECO:0000256" key="2">
    <source>
        <dbReference type="ARBA" id="ARBA00022475"/>
    </source>
</evidence>
<dbReference type="InterPro" id="IPR022791">
    <property type="entry name" value="L-PG_synthase/AglD"/>
</dbReference>
<keyword evidence="3 6" id="KW-0812">Transmembrane</keyword>
<feature type="transmembrane region" description="Helical" evidence="6">
    <location>
        <begin position="209"/>
        <end position="233"/>
    </location>
</feature>
<gene>
    <name evidence="7" type="ORF">AOQ71_19375</name>
</gene>
<evidence type="ECO:0000256" key="6">
    <source>
        <dbReference type="SAM" id="Phobius"/>
    </source>
</evidence>
<feature type="transmembrane region" description="Helical" evidence="6">
    <location>
        <begin position="77"/>
        <end position="98"/>
    </location>
</feature>
<feature type="transmembrane region" description="Helical" evidence="6">
    <location>
        <begin position="245"/>
        <end position="272"/>
    </location>
</feature>
<feature type="transmembrane region" description="Helical" evidence="6">
    <location>
        <begin position="118"/>
        <end position="137"/>
    </location>
</feature>
<evidence type="ECO:0008006" key="9">
    <source>
        <dbReference type="Google" id="ProtNLM"/>
    </source>
</evidence>
<dbReference type="Proteomes" id="UP000051936">
    <property type="component" value="Unassembled WGS sequence"/>
</dbReference>
<dbReference type="GO" id="GO:0005886">
    <property type="term" value="C:plasma membrane"/>
    <property type="evidence" value="ECO:0007669"/>
    <property type="project" value="UniProtKB-SubCell"/>
</dbReference>
<evidence type="ECO:0000313" key="8">
    <source>
        <dbReference type="Proteomes" id="UP000051936"/>
    </source>
</evidence>
<reference evidence="7 8" key="1">
    <citation type="submission" date="2015-09" db="EMBL/GenBank/DDBJ databases">
        <title>Draft Genome Sequence of Bradyrhizobium manausense Strain BR 3351T, a Novel Symbiotic Nitrogen-Fixing Alphaproteobacterium Isolated from Brazilian Amazon Rain Forest.</title>
        <authorList>
            <person name="De Araujo J.L."/>
            <person name="Zilli J.E."/>
        </authorList>
    </citation>
    <scope>NUCLEOTIDE SEQUENCE [LARGE SCALE GENOMIC DNA]</scope>
    <source>
        <strain evidence="7 8">BR3351</strain>
    </source>
</reference>
<feature type="transmembrane region" description="Helical" evidence="6">
    <location>
        <begin position="6"/>
        <end position="26"/>
    </location>
</feature>
<keyword evidence="2" id="KW-1003">Cell membrane</keyword>
<dbReference type="STRING" id="989370.AOQ71_19375"/>
<keyword evidence="5 6" id="KW-0472">Membrane</keyword>
<proteinExistence type="predicted"/>
<organism evidence="7 8">
    <name type="scientific">Bradyrhizobium manausense</name>
    <dbReference type="NCBI Taxonomy" id="989370"/>
    <lineage>
        <taxon>Bacteria</taxon>
        <taxon>Pseudomonadati</taxon>
        <taxon>Pseudomonadota</taxon>
        <taxon>Alphaproteobacteria</taxon>
        <taxon>Hyphomicrobiales</taxon>
        <taxon>Nitrobacteraceae</taxon>
        <taxon>Bradyrhizobium</taxon>
    </lineage>
</organism>
<feature type="transmembrane region" description="Helical" evidence="6">
    <location>
        <begin position="38"/>
        <end position="57"/>
    </location>
</feature>
<feature type="transmembrane region" description="Helical" evidence="6">
    <location>
        <begin position="143"/>
        <end position="161"/>
    </location>
</feature>
<protein>
    <recommendedName>
        <fullName evidence="9">Lysylphosphatidylglycerol synthetase</fullName>
    </recommendedName>
</protein>
<comment type="subcellular location">
    <subcellularLocation>
        <location evidence="1">Cell membrane</location>
        <topology evidence="1">Multi-pass membrane protein</topology>
    </subcellularLocation>
</comment>
<sequence>MRRFLLLLKLITVPVIIGAVVWLNGVREIYAVIMRSSFGVIVAAFALSMLAVGLTAAKWRFIIPTIKVAELLRTALIGQFYSFFFLGQASGEAAKIYLISRQSGSVGGATVSVVTDRLTSFIGMLSVSAIGFALSSSQYPLQLQQGALIGLTLLVAVLIALRHDAFFSRAERVASWIEGRTSASSSTVARELRTAIQQWHIATANPWRVLAGVLLGAVVHVVNVLTFMVLAAGVGVRVDFFDWCWIGGLTSVAGLIPVTIGQLASGGALVALLRLQNVSMVDALAISALMIAVNGMLAIVGAFLEWYRLRVRVAAPTQSAVDGI</sequence>
<keyword evidence="8" id="KW-1185">Reference proteome</keyword>
<comment type="caution">
    <text evidence="7">The sequence shown here is derived from an EMBL/GenBank/DDBJ whole genome shotgun (WGS) entry which is preliminary data.</text>
</comment>
<dbReference type="PANTHER" id="PTHR40277">
    <property type="entry name" value="BLL5419 PROTEIN"/>
    <property type="match status" value="1"/>
</dbReference>
<evidence type="ECO:0000256" key="5">
    <source>
        <dbReference type="ARBA" id="ARBA00023136"/>
    </source>
</evidence>
<dbReference type="EMBL" id="LJYG01000085">
    <property type="protein sequence ID" value="KRQ10136.1"/>
    <property type="molecule type" value="Genomic_DNA"/>
</dbReference>
<accession>A0A0R3DJU5</accession>
<feature type="transmembrane region" description="Helical" evidence="6">
    <location>
        <begin position="284"/>
        <end position="304"/>
    </location>
</feature>
<dbReference type="AlphaFoldDB" id="A0A0R3DJU5"/>